<evidence type="ECO:0000256" key="2">
    <source>
        <dbReference type="ARBA" id="ARBA00004401"/>
    </source>
</evidence>
<dbReference type="EMBL" id="VIFY01000014">
    <property type="protein sequence ID" value="TQB75873.1"/>
    <property type="molecule type" value="Genomic_DNA"/>
</dbReference>
<gene>
    <name evidence="25" type="ORF">MPDQ_001474</name>
</gene>
<comment type="function">
    <text evidence="17">Beta-glucosidases are one of a number of cellulolytic enzymes involved in the degradation of cellulosic biomass. Catalyzes the last step releasing glucose from the inhibitory cellobiose.</text>
</comment>
<comment type="pathway">
    <text evidence="3">Glycan metabolism; cellulose degradation.</text>
</comment>
<sequence length="1001" mass="109924">MEPMDTKPFNSYSHQPPPDYYDSNPRENDDALSISPISGPGPEDRTPLSAKSGKEPRGAYRPIRHADDAEAYLESITEAERDLLIGSRFSLDSNDSDDFGDRHFQKQPEKGRKGIRYFLPTWRYALLGVVVILVALFGLWGDVRFLSGPPPVHYDPVSWYPTPLGGTVREWEESYRKAQQMVQEMTLVEKVNITTGTGPADIVKFPSLCLQDGPLGLRFADNISAFPAGITTGATWNRDLFRERGRALGQESRLKGVNVILGPSMGAIGMNPAGGRNWEGFGSDPVLQGVAAAETIRGIQQNGVMATAKHYVMNEQEHFRQPFEWGIPTAISSNIDDRALHEVFVWPFAESIRADVASIMCSYQRVNNSHACENSKILNGILKDELGFQGFVQSDWLAQRSGVGSALSGLDMSMPGDGLRWTDGESLWGSQLTRAVLNSSVPMERLNDMVTRIVAAWYHLKQDTWEHPPPEGEGGPNFSSWTNEEIGHLHEGSDDDDATGVVNHFVDAQGKGPDAHWNVARKVAAEGTVLLKNIDNILPLSRDGSGPGAPFRVGIYGEDAGPGNGPNACPDRGCNQGTLASGWGSGAVEFPYLVSPWEALQTAWTSDNVDTKGYLTNTVEQEDLQDKDLCIVFANADGGEGFIHRDGIHGDRNDLFLQGGGDRLIRSVAAGCGNGQGKTVVVIHAIGPVFMEPWIDLPGVHAVLLANLPGEESGNALVDVLFGEVDASGRLPYTIGKTLADYGPNAQVLYKANGPVPQVTFTDGLYIDYRHFDRQNITPRFEFGFGLSYTTFQLSNLNIVPLLEKSALPSPRPNDTASPPSYDTERPDPALSLFPAGFRQLHKYIYPYLSSLDGTEPKKNPYPFPPGYHKTQHPSPAGGGPGGNPSLYEPVVRVQVQVDNTGSRTGKEVAQLYVSFPANVTEKWGKLPWQHDEIEFPVRVLRNFTKIELQSGESEVVEMTLSRKDLSYWSVRRQNWVMPEQGKFGIWVGRSSRDLALVGEY</sequence>
<dbReference type="InterPro" id="IPR026891">
    <property type="entry name" value="Fn3-like"/>
</dbReference>
<dbReference type="Pfam" id="PF01915">
    <property type="entry name" value="Glyco_hydro_3_C"/>
    <property type="match status" value="1"/>
</dbReference>
<dbReference type="InterPro" id="IPR036881">
    <property type="entry name" value="Glyco_hydro_3_C_sf"/>
</dbReference>
<feature type="transmembrane region" description="Helical" evidence="23">
    <location>
        <begin position="122"/>
        <end position="141"/>
    </location>
</feature>
<dbReference type="EC" id="3.2.1.21" evidence="5"/>
<dbReference type="PRINTS" id="PR00133">
    <property type="entry name" value="GLHYDRLASE3"/>
</dbReference>
<evidence type="ECO:0000256" key="10">
    <source>
        <dbReference type="ARBA" id="ARBA00022989"/>
    </source>
</evidence>
<evidence type="ECO:0000256" key="21">
    <source>
        <dbReference type="ARBA" id="ARBA00041811"/>
    </source>
</evidence>
<dbReference type="FunFam" id="3.20.20.300:FF:000002">
    <property type="entry name" value="Probable beta-glucosidase"/>
    <property type="match status" value="1"/>
</dbReference>
<dbReference type="AlphaFoldDB" id="A0A507R4K1"/>
<dbReference type="InterPro" id="IPR002772">
    <property type="entry name" value="Glyco_hydro_3_C"/>
</dbReference>
<evidence type="ECO:0000259" key="24">
    <source>
        <dbReference type="SMART" id="SM01217"/>
    </source>
</evidence>
<evidence type="ECO:0000313" key="25">
    <source>
        <dbReference type="EMBL" id="TQB75873.1"/>
    </source>
</evidence>
<dbReference type="SMART" id="SM01217">
    <property type="entry name" value="Fn3_like"/>
    <property type="match status" value="1"/>
</dbReference>
<evidence type="ECO:0000256" key="20">
    <source>
        <dbReference type="ARBA" id="ARBA00041599"/>
    </source>
</evidence>
<evidence type="ECO:0000256" key="23">
    <source>
        <dbReference type="SAM" id="Phobius"/>
    </source>
</evidence>
<keyword evidence="13" id="KW-0325">Glycoprotein</keyword>
<accession>A0A507R4K1</accession>
<evidence type="ECO:0000256" key="17">
    <source>
        <dbReference type="ARBA" id="ARBA00024983"/>
    </source>
</evidence>
<evidence type="ECO:0000256" key="11">
    <source>
        <dbReference type="ARBA" id="ARBA00023001"/>
    </source>
</evidence>
<evidence type="ECO:0000256" key="5">
    <source>
        <dbReference type="ARBA" id="ARBA00012744"/>
    </source>
</evidence>
<dbReference type="Pfam" id="PF14310">
    <property type="entry name" value="Fn3-like"/>
    <property type="match status" value="1"/>
</dbReference>
<feature type="domain" description="Fibronectin type III-like" evidence="24">
    <location>
        <begin position="908"/>
        <end position="992"/>
    </location>
</feature>
<evidence type="ECO:0000256" key="9">
    <source>
        <dbReference type="ARBA" id="ARBA00022968"/>
    </source>
</evidence>
<evidence type="ECO:0000256" key="19">
    <source>
        <dbReference type="ARBA" id="ARBA00041269"/>
    </source>
</evidence>
<keyword evidence="26" id="KW-1185">Reference proteome</keyword>
<evidence type="ECO:0000256" key="16">
    <source>
        <dbReference type="ARBA" id="ARBA00023326"/>
    </source>
</evidence>
<keyword evidence="15" id="KW-0326">Glycosidase</keyword>
<keyword evidence="8" id="KW-0378">Hydrolase</keyword>
<keyword evidence="7 23" id="KW-0812">Transmembrane</keyword>
<dbReference type="InterPro" id="IPR050288">
    <property type="entry name" value="Cellulose_deg_GH3"/>
</dbReference>
<dbReference type="Gene3D" id="3.40.50.1700">
    <property type="entry name" value="Glycoside hydrolase family 3 C-terminal domain"/>
    <property type="match status" value="1"/>
</dbReference>
<name>A0A507R4K1_MONPU</name>
<organism evidence="25 26">
    <name type="scientific">Monascus purpureus</name>
    <name type="common">Red mold</name>
    <name type="synonym">Monascus anka</name>
    <dbReference type="NCBI Taxonomy" id="5098"/>
    <lineage>
        <taxon>Eukaryota</taxon>
        <taxon>Fungi</taxon>
        <taxon>Dikarya</taxon>
        <taxon>Ascomycota</taxon>
        <taxon>Pezizomycotina</taxon>
        <taxon>Eurotiomycetes</taxon>
        <taxon>Eurotiomycetidae</taxon>
        <taxon>Eurotiales</taxon>
        <taxon>Aspergillaceae</taxon>
        <taxon>Monascus</taxon>
    </lineage>
</organism>
<dbReference type="SUPFAM" id="SSF51445">
    <property type="entry name" value="(Trans)glycosidases"/>
    <property type="match status" value="1"/>
</dbReference>
<keyword evidence="11" id="KW-0136">Cellulose degradation</keyword>
<evidence type="ECO:0000256" key="12">
    <source>
        <dbReference type="ARBA" id="ARBA00023136"/>
    </source>
</evidence>
<dbReference type="FunFam" id="3.40.50.1700:FF:000003">
    <property type="entry name" value="Probable beta-glucosidase"/>
    <property type="match status" value="1"/>
</dbReference>
<dbReference type="InterPro" id="IPR036962">
    <property type="entry name" value="Glyco_hydro_3_N_sf"/>
</dbReference>
<dbReference type="GO" id="GO:0005886">
    <property type="term" value="C:plasma membrane"/>
    <property type="evidence" value="ECO:0007669"/>
    <property type="project" value="UniProtKB-SubCell"/>
</dbReference>
<dbReference type="InterPro" id="IPR013783">
    <property type="entry name" value="Ig-like_fold"/>
</dbReference>
<evidence type="ECO:0000256" key="6">
    <source>
        <dbReference type="ARBA" id="ARBA00022475"/>
    </source>
</evidence>
<dbReference type="InterPro" id="IPR017853">
    <property type="entry name" value="GH"/>
</dbReference>
<reference evidence="25 26" key="1">
    <citation type="submission" date="2019-06" db="EMBL/GenBank/DDBJ databases">
        <title>Wine fermentation using esterase from Monascus purpureus.</title>
        <authorList>
            <person name="Geng C."/>
            <person name="Zhang Y."/>
        </authorList>
    </citation>
    <scope>NUCLEOTIDE SEQUENCE [LARGE SCALE GENOMIC DNA]</scope>
    <source>
        <strain evidence="25">HQ1</strain>
    </source>
</reference>
<keyword evidence="9" id="KW-0735">Signal-anchor</keyword>
<evidence type="ECO:0000256" key="15">
    <source>
        <dbReference type="ARBA" id="ARBA00023295"/>
    </source>
</evidence>
<keyword evidence="10 23" id="KW-1133">Transmembrane helix</keyword>
<dbReference type="Gene3D" id="2.60.40.10">
    <property type="entry name" value="Immunoglobulins"/>
    <property type="match status" value="1"/>
</dbReference>
<evidence type="ECO:0000256" key="14">
    <source>
        <dbReference type="ARBA" id="ARBA00023277"/>
    </source>
</evidence>
<keyword evidence="16" id="KW-0624">Polysaccharide degradation</keyword>
<dbReference type="PANTHER" id="PTHR42715">
    <property type="entry name" value="BETA-GLUCOSIDASE"/>
    <property type="match status" value="1"/>
</dbReference>
<comment type="caution">
    <text evidence="25">The sequence shown here is derived from an EMBL/GenBank/DDBJ whole genome shotgun (WGS) entry which is preliminary data.</text>
</comment>
<evidence type="ECO:0000256" key="18">
    <source>
        <dbReference type="ARBA" id="ARBA00039576"/>
    </source>
</evidence>
<evidence type="ECO:0000313" key="26">
    <source>
        <dbReference type="Proteomes" id="UP000319663"/>
    </source>
</evidence>
<dbReference type="STRING" id="5098.A0A507R4K1"/>
<feature type="region of interest" description="Disordered" evidence="22">
    <location>
        <begin position="806"/>
        <end position="829"/>
    </location>
</feature>
<protein>
    <recommendedName>
        <fullName evidence="18">Probable beta-glucosidase E</fullName>
        <ecNumber evidence="5">3.2.1.21</ecNumber>
    </recommendedName>
    <alternativeName>
        <fullName evidence="19">Beta-D-glucoside glucohydrolase E</fullName>
    </alternativeName>
    <alternativeName>
        <fullName evidence="20">Cellobiase E</fullName>
    </alternativeName>
    <alternativeName>
        <fullName evidence="21">Gentiobiase E</fullName>
    </alternativeName>
</protein>
<dbReference type="InterPro" id="IPR001764">
    <property type="entry name" value="Glyco_hydro_3_N"/>
</dbReference>
<feature type="region of interest" description="Disordered" evidence="22">
    <location>
        <begin position="1"/>
        <end position="60"/>
    </location>
</feature>
<evidence type="ECO:0000256" key="3">
    <source>
        <dbReference type="ARBA" id="ARBA00004987"/>
    </source>
</evidence>
<dbReference type="Gene3D" id="3.20.20.300">
    <property type="entry name" value="Glycoside hydrolase, family 3, N-terminal domain"/>
    <property type="match status" value="1"/>
</dbReference>
<keyword evidence="6" id="KW-1003">Cell membrane</keyword>
<dbReference type="Proteomes" id="UP000319663">
    <property type="component" value="Unassembled WGS sequence"/>
</dbReference>
<dbReference type="SUPFAM" id="SSF52279">
    <property type="entry name" value="Beta-D-glucan exohydrolase, C-terminal domain"/>
    <property type="match status" value="1"/>
</dbReference>
<feature type="region of interest" description="Disordered" evidence="22">
    <location>
        <begin position="857"/>
        <end position="886"/>
    </location>
</feature>
<feature type="compositionally biased region" description="Basic and acidic residues" evidence="22">
    <location>
        <begin position="42"/>
        <end position="60"/>
    </location>
</feature>
<comment type="subcellular location">
    <subcellularLocation>
        <location evidence="2">Cell membrane</location>
        <topology evidence="2">Single-pass type II membrane protein</topology>
    </subcellularLocation>
</comment>
<keyword evidence="14" id="KW-0119">Carbohydrate metabolism</keyword>
<proteinExistence type="inferred from homology"/>
<keyword evidence="12 23" id="KW-0472">Membrane</keyword>
<comment type="similarity">
    <text evidence="4">Belongs to the glycosyl hydrolase 3 family.</text>
</comment>
<evidence type="ECO:0000256" key="1">
    <source>
        <dbReference type="ARBA" id="ARBA00000448"/>
    </source>
</evidence>
<dbReference type="GO" id="GO:0030245">
    <property type="term" value="P:cellulose catabolic process"/>
    <property type="evidence" value="ECO:0007669"/>
    <property type="project" value="UniProtKB-KW"/>
</dbReference>
<evidence type="ECO:0000256" key="8">
    <source>
        <dbReference type="ARBA" id="ARBA00022801"/>
    </source>
</evidence>
<evidence type="ECO:0000256" key="13">
    <source>
        <dbReference type="ARBA" id="ARBA00023180"/>
    </source>
</evidence>
<evidence type="ECO:0000256" key="4">
    <source>
        <dbReference type="ARBA" id="ARBA00005336"/>
    </source>
</evidence>
<comment type="catalytic activity">
    <reaction evidence="1">
        <text>Hydrolysis of terminal, non-reducing beta-D-glucosyl residues with release of beta-D-glucose.</text>
        <dbReference type="EC" id="3.2.1.21"/>
    </reaction>
</comment>
<dbReference type="GO" id="GO:0008422">
    <property type="term" value="F:beta-glucosidase activity"/>
    <property type="evidence" value="ECO:0007669"/>
    <property type="project" value="UniProtKB-EC"/>
</dbReference>
<dbReference type="PANTHER" id="PTHR42715:SF20">
    <property type="entry name" value="BETA-GLUCOSIDASE E-RELATED"/>
    <property type="match status" value="1"/>
</dbReference>
<evidence type="ECO:0000256" key="7">
    <source>
        <dbReference type="ARBA" id="ARBA00022692"/>
    </source>
</evidence>
<dbReference type="Pfam" id="PF00933">
    <property type="entry name" value="Glyco_hydro_3"/>
    <property type="match status" value="1"/>
</dbReference>
<evidence type="ECO:0000256" key="22">
    <source>
        <dbReference type="SAM" id="MobiDB-lite"/>
    </source>
</evidence>